<name>A0A0F5JP43_9BACT</name>
<dbReference type="SUPFAM" id="SSF49464">
    <property type="entry name" value="Carboxypeptidase regulatory domain-like"/>
    <property type="match status" value="1"/>
</dbReference>
<dbReference type="GO" id="GO:0015344">
    <property type="term" value="F:siderophore uptake transmembrane transporter activity"/>
    <property type="evidence" value="ECO:0007669"/>
    <property type="project" value="TreeGrafter"/>
</dbReference>
<evidence type="ECO:0000256" key="6">
    <source>
        <dbReference type="ARBA" id="ARBA00023077"/>
    </source>
</evidence>
<dbReference type="AlphaFoldDB" id="A0A0F5JP43"/>
<dbReference type="EMBL" id="AQHW01000005">
    <property type="protein sequence ID" value="KKB59370.1"/>
    <property type="molecule type" value="Genomic_DNA"/>
</dbReference>
<proteinExistence type="inferred from homology"/>
<dbReference type="RefSeq" id="WP_044191692.1">
    <property type="nucleotide sequence ID" value="NZ_AUAE01000011.1"/>
</dbReference>
<keyword evidence="8" id="KW-0675">Receptor</keyword>
<evidence type="ECO:0000256" key="5">
    <source>
        <dbReference type="ARBA" id="ARBA00022729"/>
    </source>
</evidence>
<evidence type="ECO:0000256" key="3">
    <source>
        <dbReference type="ARBA" id="ARBA00022452"/>
    </source>
</evidence>
<dbReference type="PROSITE" id="PS52016">
    <property type="entry name" value="TONB_DEPENDENT_REC_3"/>
    <property type="match status" value="1"/>
</dbReference>
<feature type="domain" description="TonB-dependent receptor-like beta-barrel" evidence="12">
    <location>
        <begin position="405"/>
        <end position="1010"/>
    </location>
</feature>
<dbReference type="Pfam" id="PF13715">
    <property type="entry name" value="CarbopepD_reg_2"/>
    <property type="match status" value="1"/>
</dbReference>
<keyword evidence="5" id="KW-0732">Signal</keyword>
<sequence>MGISQCKSRLTTGSFLRTSIVLMLLSLLPFLGFAQNANVKGIVYDETGAPAIGVNILKKGTTEGATTDMDGNFELSVKKGDVLLFSYIGYTTQSVTYNGQPRLEIRLSEDAEKLDEVIVVGYGTMKKSDLTGAISSVNVDELTSRATTNPAEALQGQVSGVSIQKKGGNAGAGISVKIRGVKSFGNNEPLYIIDGFPGDISNVNPQDIAAMEVLKDGAAAAIYGSTAANGVIMVTTKNGKKGDLKVDVNAYLNFSKVANQLELLNSDGYVQVHKQMYDNYNLQYPNKTVDYPAYITNYLANPSSYPNTNWQDEMFRGGLTQNYQVSVRGGSEKARYSVSYNHSDDKGILLGNSFKQDNARMKLAVTKNIFDLDANLSFMAKDEKQPQYSLKEVYGISPLVSVYDDTKEYGFGLTDHDGLPSNRNVMADYTYRQGGGKTYNMDANAALTIHLAKWLTFKTAYSYRGEHYRYKRHMPAYVADVKAKQDYPSQYEKSYYWEDQVIDNVLTFDKQFKDHSLNVMAGNSVQIRKYNWNEIQVDGKTTVYEVKDGQLVTSEKPSGFLDPDFATIGAGKGGTYSGDGSLYDYNRASFFGRVNYSYAGRYMLQATVRADGSSKFGKDSRWGVFPSVALGWRITEEEFFPKDGVISNLKLRASWGRLGNEQALGYYDFQALITSGNDMSMGSVQGNGSSPWPGSIATGLANRNLQWETTDTKNIGFDYGLLNGRLSGTLNYYYNKTEDMLITKKLAPSVGLNNPVMNVGKIRNSGFEMEINWADKKGDWDYNVGLNLTTTSNKVLELSDPKQALYGDGLKWGTEHFPTQTLVGEPIASFYLYRADGIFQNDAEVSAHVNKDGELLQPNARPGDIRFRDVNGDGQIDEDDKESCGSGMPKLEANLSAGFSYKGIDFSFLLGSGWGHKLYNGNRYFFEGMSSGTNMLASTLDAWTTNNTNTNVPRAVLQDPNNNSRESDRFLENGNFVRLRQLQIGYTLPATVLKKLFVDKLRLYVSGENLFTITNYSGIDPEFSTEKILNTGVDKEIYPFTRSYIVGLQLTF</sequence>
<evidence type="ECO:0000256" key="10">
    <source>
        <dbReference type="PROSITE-ProRule" id="PRU01360"/>
    </source>
</evidence>
<dbReference type="InterPro" id="IPR023996">
    <property type="entry name" value="TonB-dep_OMP_SusC/RagA"/>
</dbReference>
<dbReference type="GO" id="GO:0044718">
    <property type="term" value="P:siderophore transmembrane transport"/>
    <property type="evidence" value="ECO:0007669"/>
    <property type="project" value="TreeGrafter"/>
</dbReference>
<keyword evidence="9 10" id="KW-0998">Cell outer membrane</keyword>
<dbReference type="NCBIfam" id="TIGR04056">
    <property type="entry name" value="OMP_RagA_SusC"/>
    <property type="match status" value="1"/>
</dbReference>
<evidence type="ECO:0000256" key="8">
    <source>
        <dbReference type="ARBA" id="ARBA00023170"/>
    </source>
</evidence>
<dbReference type="InterPro" id="IPR037066">
    <property type="entry name" value="Plug_dom_sf"/>
</dbReference>
<dbReference type="STRING" id="1203610.HMPREF1536_00918"/>
<dbReference type="Gene3D" id="2.170.130.10">
    <property type="entry name" value="TonB-dependent receptor, plug domain"/>
    <property type="match status" value="1"/>
</dbReference>
<dbReference type="PANTHER" id="PTHR30069">
    <property type="entry name" value="TONB-DEPENDENT OUTER MEMBRANE RECEPTOR"/>
    <property type="match status" value="1"/>
</dbReference>
<evidence type="ECO:0000256" key="11">
    <source>
        <dbReference type="RuleBase" id="RU003357"/>
    </source>
</evidence>
<dbReference type="InterPro" id="IPR039426">
    <property type="entry name" value="TonB-dep_rcpt-like"/>
</dbReference>
<dbReference type="HOGENOM" id="CLU_004317_0_2_10"/>
<gene>
    <name evidence="14" type="ORF">HMPREF1536_00918</name>
</gene>
<keyword evidence="3 10" id="KW-1134">Transmembrane beta strand</keyword>
<dbReference type="GO" id="GO:0009279">
    <property type="term" value="C:cell outer membrane"/>
    <property type="evidence" value="ECO:0007669"/>
    <property type="project" value="UniProtKB-SubCell"/>
</dbReference>
<evidence type="ECO:0000313" key="15">
    <source>
        <dbReference type="Proteomes" id="UP000033035"/>
    </source>
</evidence>
<evidence type="ECO:0000313" key="14">
    <source>
        <dbReference type="EMBL" id="KKB59370.1"/>
    </source>
</evidence>
<dbReference type="Pfam" id="PF07715">
    <property type="entry name" value="Plug"/>
    <property type="match status" value="1"/>
</dbReference>
<dbReference type="InterPro" id="IPR012910">
    <property type="entry name" value="Plug_dom"/>
</dbReference>
<dbReference type="InterPro" id="IPR008969">
    <property type="entry name" value="CarboxyPept-like_regulatory"/>
</dbReference>
<evidence type="ECO:0000256" key="1">
    <source>
        <dbReference type="ARBA" id="ARBA00004571"/>
    </source>
</evidence>
<dbReference type="InterPro" id="IPR036942">
    <property type="entry name" value="Beta-barrel_TonB_sf"/>
</dbReference>
<keyword evidence="6 11" id="KW-0798">TonB box</keyword>
<dbReference type="NCBIfam" id="TIGR04057">
    <property type="entry name" value="SusC_RagA_signa"/>
    <property type="match status" value="1"/>
</dbReference>
<evidence type="ECO:0000256" key="9">
    <source>
        <dbReference type="ARBA" id="ARBA00023237"/>
    </source>
</evidence>
<keyword evidence="2 10" id="KW-0813">Transport</keyword>
<keyword evidence="4 10" id="KW-0812">Transmembrane</keyword>
<evidence type="ECO:0000259" key="13">
    <source>
        <dbReference type="Pfam" id="PF07715"/>
    </source>
</evidence>
<dbReference type="PANTHER" id="PTHR30069:SF29">
    <property type="entry name" value="HEMOGLOBIN AND HEMOGLOBIN-HAPTOGLOBIN-BINDING PROTEIN 1-RELATED"/>
    <property type="match status" value="1"/>
</dbReference>
<keyword evidence="15" id="KW-1185">Reference proteome</keyword>
<comment type="subcellular location">
    <subcellularLocation>
        <location evidence="1 10">Cell outer membrane</location>
        <topology evidence="1 10">Multi-pass membrane protein</topology>
    </subcellularLocation>
</comment>
<dbReference type="PATRIC" id="fig|1203610.3.peg.941"/>
<comment type="caution">
    <text evidence="14">The sequence shown here is derived from an EMBL/GenBank/DDBJ whole genome shotgun (WGS) entry which is preliminary data.</text>
</comment>
<evidence type="ECO:0000259" key="12">
    <source>
        <dbReference type="Pfam" id="PF00593"/>
    </source>
</evidence>
<evidence type="ECO:0000256" key="4">
    <source>
        <dbReference type="ARBA" id="ARBA00022692"/>
    </source>
</evidence>
<comment type="similarity">
    <text evidence="10 11">Belongs to the TonB-dependent receptor family.</text>
</comment>
<dbReference type="FunFam" id="2.60.40.1120:FF:000003">
    <property type="entry name" value="Outer membrane protein Omp121"/>
    <property type="match status" value="1"/>
</dbReference>
<dbReference type="Gene3D" id="2.40.170.20">
    <property type="entry name" value="TonB-dependent receptor, beta-barrel domain"/>
    <property type="match status" value="1"/>
</dbReference>
<reference evidence="14 15" key="1">
    <citation type="submission" date="2013-04" db="EMBL/GenBank/DDBJ databases">
        <title>The Genome Sequence of Parabacteroides gordonii DSM 23371.</title>
        <authorList>
            <consortium name="The Broad Institute Genomics Platform"/>
            <person name="Earl A."/>
            <person name="Ward D."/>
            <person name="Feldgarden M."/>
            <person name="Gevers D."/>
            <person name="Martens E."/>
            <person name="Sakamoto M."/>
            <person name="Benno Y."/>
            <person name="Suzuki N."/>
            <person name="Matsunaga N."/>
            <person name="Koshihara K."/>
            <person name="Seki M."/>
            <person name="Komiya H."/>
            <person name="Walker B."/>
            <person name="Young S."/>
            <person name="Zeng Q."/>
            <person name="Gargeya S."/>
            <person name="Fitzgerald M."/>
            <person name="Haas B."/>
            <person name="Abouelleil A."/>
            <person name="Allen A.W."/>
            <person name="Alvarado L."/>
            <person name="Arachchi H.M."/>
            <person name="Berlin A.M."/>
            <person name="Chapman S.B."/>
            <person name="Gainer-Dewar J."/>
            <person name="Goldberg J."/>
            <person name="Griggs A."/>
            <person name="Gujja S."/>
            <person name="Hansen M."/>
            <person name="Howarth C."/>
            <person name="Imamovic A."/>
            <person name="Ireland A."/>
            <person name="Larimer J."/>
            <person name="McCowan C."/>
            <person name="Murphy C."/>
            <person name="Pearson M."/>
            <person name="Poon T.W."/>
            <person name="Priest M."/>
            <person name="Roberts A."/>
            <person name="Saif S."/>
            <person name="Shea T."/>
            <person name="Sisk P."/>
            <person name="Sykes S."/>
            <person name="Wortman J."/>
            <person name="Nusbaum C."/>
            <person name="Birren B."/>
        </authorList>
    </citation>
    <scope>NUCLEOTIDE SEQUENCE [LARGE SCALE GENOMIC DNA]</scope>
    <source>
        <strain evidence="14 15">MS-1</strain>
    </source>
</reference>
<evidence type="ECO:0000256" key="2">
    <source>
        <dbReference type="ARBA" id="ARBA00022448"/>
    </source>
</evidence>
<accession>A0A0F5JP43</accession>
<dbReference type="InterPro" id="IPR000531">
    <property type="entry name" value="Beta-barrel_TonB"/>
</dbReference>
<feature type="domain" description="TonB-dependent receptor plug" evidence="13">
    <location>
        <begin position="127"/>
        <end position="231"/>
    </location>
</feature>
<dbReference type="InterPro" id="IPR023997">
    <property type="entry name" value="TonB-dep_OMP_SusC/RagA_CS"/>
</dbReference>
<protein>
    <submittedName>
        <fullName evidence="14">SusC/RagA family TonB-linked outer membrane protein</fullName>
    </submittedName>
</protein>
<dbReference type="SUPFAM" id="SSF56935">
    <property type="entry name" value="Porins"/>
    <property type="match status" value="1"/>
</dbReference>
<organism evidence="14 15">
    <name type="scientific">Parabacteroides gordonii MS-1 = DSM 23371</name>
    <dbReference type="NCBI Taxonomy" id="1203610"/>
    <lineage>
        <taxon>Bacteria</taxon>
        <taxon>Pseudomonadati</taxon>
        <taxon>Bacteroidota</taxon>
        <taxon>Bacteroidia</taxon>
        <taxon>Bacteroidales</taxon>
        <taxon>Tannerellaceae</taxon>
        <taxon>Parabacteroides</taxon>
    </lineage>
</organism>
<dbReference type="Gene3D" id="2.60.40.1120">
    <property type="entry name" value="Carboxypeptidase-like, regulatory domain"/>
    <property type="match status" value="1"/>
</dbReference>
<dbReference type="Proteomes" id="UP000033035">
    <property type="component" value="Unassembled WGS sequence"/>
</dbReference>
<evidence type="ECO:0000256" key="7">
    <source>
        <dbReference type="ARBA" id="ARBA00023136"/>
    </source>
</evidence>
<dbReference type="Pfam" id="PF00593">
    <property type="entry name" value="TonB_dep_Rec_b-barrel"/>
    <property type="match status" value="1"/>
</dbReference>
<keyword evidence="7 10" id="KW-0472">Membrane</keyword>